<dbReference type="AlphaFoldDB" id="A0A1I0G4N1"/>
<dbReference type="SMART" id="SM00869">
    <property type="entry name" value="Autotransporter"/>
    <property type="match status" value="1"/>
</dbReference>
<dbReference type="SUPFAM" id="SSF51126">
    <property type="entry name" value="Pectin lyase-like"/>
    <property type="match status" value="1"/>
</dbReference>
<dbReference type="Gene3D" id="2.40.128.130">
    <property type="entry name" value="Autotransporter beta-domain"/>
    <property type="match status" value="1"/>
</dbReference>
<dbReference type="PANTHER" id="PTHR35037">
    <property type="entry name" value="C-TERMINAL REGION OF AIDA-LIKE PROTEIN"/>
    <property type="match status" value="1"/>
</dbReference>
<dbReference type="CDD" id="cd01343">
    <property type="entry name" value="PL1_Passenger_AT"/>
    <property type="match status" value="1"/>
</dbReference>
<dbReference type="Pfam" id="PF03797">
    <property type="entry name" value="Autotransporter"/>
    <property type="match status" value="1"/>
</dbReference>
<dbReference type="NCBIfam" id="TIGR01414">
    <property type="entry name" value="autotrans_barl"/>
    <property type="match status" value="1"/>
</dbReference>
<dbReference type="RefSeq" id="WP_245760073.1">
    <property type="nucleotide sequence ID" value="NZ_FOHW01000019.1"/>
</dbReference>
<evidence type="ECO:0000313" key="3">
    <source>
        <dbReference type="EMBL" id="SET64831.1"/>
    </source>
</evidence>
<dbReference type="InterPro" id="IPR005546">
    <property type="entry name" value="Autotransporte_beta"/>
</dbReference>
<dbReference type="InterPro" id="IPR051551">
    <property type="entry name" value="Autotransporter_adhesion"/>
</dbReference>
<organism evidence="3 4">
    <name type="scientific">Pseudomonas graminis</name>
    <dbReference type="NCBI Taxonomy" id="158627"/>
    <lineage>
        <taxon>Bacteria</taxon>
        <taxon>Pseudomonadati</taxon>
        <taxon>Pseudomonadota</taxon>
        <taxon>Gammaproteobacteria</taxon>
        <taxon>Pseudomonadales</taxon>
        <taxon>Pseudomonadaceae</taxon>
        <taxon>Pseudomonas</taxon>
    </lineage>
</organism>
<evidence type="ECO:0000256" key="1">
    <source>
        <dbReference type="ARBA" id="ARBA00022729"/>
    </source>
</evidence>
<dbReference type="PRINTS" id="PR01484">
    <property type="entry name" value="PRTACTNFAMLY"/>
</dbReference>
<feature type="domain" description="Autotransporter" evidence="2">
    <location>
        <begin position="805"/>
        <end position="1074"/>
    </location>
</feature>
<dbReference type="GO" id="GO:0019867">
    <property type="term" value="C:outer membrane"/>
    <property type="evidence" value="ECO:0007669"/>
    <property type="project" value="InterPro"/>
</dbReference>
<accession>A0A1I0G4N1</accession>
<dbReference type="PROSITE" id="PS51208">
    <property type="entry name" value="AUTOTRANSPORTER"/>
    <property type="match status" value="1"/>
</dbReference>
<dbReference type="Gene3D" id="2.160.20.20">
    <property type="match status" value="2"/>
</dbReference>
<dbReference type="Pfam" id="PF03212">
    <property type="entry name" value="Pertactin"/>
    <property type="match status" value="1"/>
</dbReference>
<name>A0A1I0G4N1_9PSED</name>
<evidence type="ECO:0000259" key="2">
    <source>
        <dbReference type="PROSITE" id="PS51208"/>
    </source>
</evidence>
<reference evidence="3 4" key="1">
    <citation type="submission" date="2016-10" db="EMBL/GenBank/DDBJ databases">
        <authorList>
            <person name="de Groot N.N."/>
        </authorList>
    </citation>
    <scope>NUCLEOTIDE SEQUENCE [LARGE SCALE GENOMIC DNA]</scope>
    <source>
        <strain evidence="3 4">DSM 11363</strain>
    </source>
</reference>
<dbReference type="InterPro" id="IPR011050">
    <property type="entry name" value="Pectin_lyase_fold/virulence"/>
</dbReference>
<dbReference type="SUPFAM" id="SSF103515">
    <property type="entry name" value="Autotransporter"/>
    <property type="match status" value="1"/>
</dbReference>
<proteinExistence type="predicted"/>
<dbReference type="InterPro" id="IPR036709">
    <property type="entry name" value="Autotransporte_beta_dom_sf"/>
</dbReference>
<dbReference type="EMBL" id="FOHW01000019">
    <property type="protein sequence ID" value="SET64831.1"/>
    <property type="molecule type" value="Genomic_DNA"/>
</dbReference>
<gene>
    <name evidence="3" type="ORF">SAMN05216197_11913</name>
</gene>
<sequence length="1074" mass="107942">MAASRFTPSRYFNPSTFISLALCISTAAQGRALSPDESAVVNQGDTPEAWTLAPGSSLTVSSGAQALTIFGGGAGAVVNFNEGSSTTGINLSAAGAVANVNGASVNAAGNSTALMLGDSQAVLTNATITSETGLGLSGAQFQGGTGSAFQINGGIISGGAGGATLSSRSTLDATGAVITGTGANSYGVRGFGSDISLRGSTVTGGLNGLVYRVDTANVRQGTVNIEGSHIEGTTGAAILVNGQGGGLVANLNLLNGTTLMGGNGNALEITNAATANVLLQNSEVTGNFAISNGSIASLTFDQGRLIGNVSADATSSGTLALNNNSALTGDVTGIDTVNLNASSITGNVTSASNAGVVSLANGSVLEGNVTSDTVSLNASQMKGDITSMGSAGVVTLAGGSLLEGDISSDNVSLSNSQMNGDIRSMSSAGVVSLVEGSALEGNISSDNVSLNGSSMKGDITSASNGGVVSLVAGSTVEGQVIGDDVSLDASSITGDVTSASGAGAVKLVRRSAVRGNVNSNNVSLDASSITGNVTSTGNAGVVSLAAGSVLEGNVISNNVSLDASSIVGNVTSTGGAGVLRLLGGSTLKGDVSSGNVSLDASSMSGDITSSAGVVSLANNSVFTGNLVNVDSATLAGSSTWDMVGTNTLNSLAVNDSTVRFGAPNAFYQLNVGTLSGNGTFVMDADYLTNDHDLLNVTGSATGSHTLLIAGSGVDPTSPQPLTVVQTGGGNATFSLAGDRAVDVGTYSYQLASTSNDAGGTDWFLDPSTATISPGTRSVLALFNTAPTVWYGELTSLRSRMGELRFNGGKAGGWVRTYGNKYNVDEASGVGYQQTQQGFSLGADAPLPIGDGQWLVGVLAGHSKSDLDLSRGTSGTVNSYYAGIYTTWMDQASGYYFDGVLKFNRFRNDSKVSISDGTRAKGDYDNSGAGGSVEFGRHIKLNDGYFIEPYSQLSAVVIQGKDYELNNDMRAEGDRTRSLLGKVGVTAGRNFTMDSGSVVQPYVRVAGVHEFAKNNEVQVNNNVFNNDLSGSRGELGAGIAVAFSDSLQLHADFDYSNGDNIEQPFGANVGLRYSW</sequence>
<protein>
    <submittedName>
        <fullName evidence="3">Outer membrane autotransporter barrel domain-containing protein</fullName>
    </submittedName>
</protein>
<keyword evidence="1" id="KW-0732">Signal</keyword>
<dbReference type="InterPro" id="IPR004899">
    <property type="entry name" value="Pertactin_central"/>
</dbReference>
<evidence type="ECO:0000313" key="4">
    <source>
        <dbReference type="Proteomes" id="UP000182332"/>
    </source>
</evidence>
<dbReference type="InterPro" id="IPR003991">
    <property type="entry name" value="Pertactin_virulence_factor"/>
</dbReference>
<dbReference type="PANTHER" id="PTHR35037:SF3">
    <property type="entry name" value="C-TERMINAL REGION OF AIDA-LIKE PROTEIN"/>
    <property type="match status" value="1"/>
</dbReference>
<dbReference type="InterPro" id="IPR006315">
    <property type="entry name" value="OM_autotransptr_brl_dom"/>
</dbReference>
<dbReference type="Proteomes" id="UP000182332">
    <property type="component" value="Unassembled WGS sequence"/>
</dbReference>
<dbReference type="InterPro" id="IPR012332">
    <property type="entry name" value="Autotransporter_pectin_lyase_C"/>
</dbReference>